<reference evidence="1" key="1">
    <citation type="journal article" date="2021" name="Microb. Physiol.">
        <title>Proteogenomic Insights into the Physiology of Marine, Sulfate-Reducing, Filamentous Desulfonema limicola and Desulfonema magnum.</title>
        <authorList>
            <person name="Schnaars V."/>
            <person name="Wohlbrand L."/>
            <person name="Scheve S."/>
            <person name="Hinrichs C."/>
            <person name="Reinhardt R."/>
            <person name="Rabus R."/>
        </authorList>
    </citation>
    <scope>NUCLEOTIDE SEQUENCE</scope>
    <source>
        <strain evidence="1">4be13</strain>
    </source>
</reference>
<dbReference type="EMBL" id="CP061800">
    <property type="protein sequence ID" value="QTA85280.1"/>
    <property type="molecule type" value="Genomic_DNA"/>
</dbReference>
<name>A0A975BHB6_9BACT</name>
<keyword evidence="2" id="KW-1185">Reference proteome</keyword>
<dbReference type="AlphaFoldDB" id="A0A975BHB6"/>
<sequence>MRKLLPDGIGFSFFYGLEQPGKKQSRQSNGHKTKEKIWRTYRIRLLRIWQQ</sequence>
<gene>
    <name evidence="1" type="ORF">dnm_012850</name>
</gene>
<dbReference type="Proteomes" id="UP000663722">
    <property type="component" value="Chromosome"/>
</dbReference>
<proteinExistence type="predicted"/>
<evidence type="ECO:0000313" key="1">
    <source>
        <dbReference type="EMBL" id="QTA85280.1"/>
    </source>
</evidence>
<dbReference type="KEGG" id="dmm:dnm_012850"/>
<accession>A0A975BHB6</accession>
<organism evidence="1 2">
    <name type="scientific">Desulfonema magnum</name>
    <dbReference type="NCBI Taxonomy" id="45655"/>
    <lineage>
        <taxon>Bacteria</taxon>
        <taxon>Pseudomonadati</taxon>
        <taxon>Thermodesulfobacteriota</taxon>
        <taxon>Desulfobacteria</taxon>
        <taxon>Desulfobacterales</taxon>
        <taxon>Desulfococcaceae</taxon>
        <taxon>Desulfonema</taxon>
    </lineage>
</organism>
<protein>
    <submittedName>
        <fullName evidence="1">Uncharacterized protein</fullName>
    </submittedName>
</protein>
<evidence type="ECO:0000313" key="2">
    <source>
        <dbReference type="Proteomes" id="UP000663722"/>
    </source>
</evidence>